<dbReference type="Proteomes" id="UP000240621">
    <property type="component" value="Unassembled WGS sequence"/>
</dbReference>
<organism evidence="3 4">
    <name type="scientific">Prolixibacter denitrificans</name>
    <dbReference type="NCBI Taxonomy" id="1541063"/>
    <lineage>
        <taxon>Bacteria</taxon>
        <taxon>Pseudomonadati</taxon>
        <taxon>Bacteroidota</taxon>
        <taxon>Bacteroidia</taxon>
        <taxon>Marinilabiliales</taxon>
        <taxon>Prolixibacteraceae</taxon>
        <taxon>Prolixibacter</taxon>
    </lineage>
</organism>
<evidence type="ECO:0000313" key="2">
    <source>
        <dbReference type="EMBL" id="GET21963.1"/>
    </source>
</evidence>
<accession>A0A2P8CDV1</accession>
<comment type="caution">
    <text evidence="3">The sequence shown here is derived from an EMBL/GenBank/DDBJ whole genome shotgun (WGS) entry which is preliminary data.</text>
</comment>
<sequence>MANLSAMKTKIAYLVSFAIIGTLIFFIYRSYSNENNSMVQLHASAHLEGHHIVIANQDSFDYLNMQLTVNEYYKITGYNLKSDETCSIGQVEFFLNPRRRMPLNVKPVKLSIWCNLYNGKKGYFTADLK</sequence>
<proteinExistence type="predicted"/>
<protein>
    <submittedName>
        <fullName evidence="3">Uncharacterized protein</fullName>
    </submittedName>
</protein>
<dbReference type="AlphaFoldDB" id="A0A2P8CDV1"/>
<evidence type="ECO:0000313" key="4">
    <source>
        <dbReference type="Proteomes" id="UP000240621"/>
    </source>
</evidence>
<dbReference type="Proteomes" id="UP000396862">
    <property type="component" value="Unassembled WGS sequence"/>
</dbReference>
<reference evidence="3 4" key="1">
    <citation type="submission" date="2018-03" db="EMBL/GenBank/DDBJ databases">
        <title>Genomic Encyclopedia of Archaeal and Bacterial Type Strains, Phase II (KMG-II): from individual species to whole genera.</title>
        <authorList>
            <person name="Goeker M."/>
        </authorList>
    </citation>
    <scope>NUCLEOTIDE SEQUENCE [LARGE SCALE GENOMIC DNA]</scope>
    <source>
        <strain evidence="3 4">DSM 27267</strain>
    </source>
</reference>
<keyword evidence="5" id="KW-1185">Reference proteome</keyword>
<name>A0A2P8CDV1_9BACT</name>
<evidence type="ECO:0000313" key="5">
    <source>
        <dbReference type="Proteomes" id="UP000396862"/>
    </source>
</evidence>
<feature type="transmembrane region" description="Helical" evidence="1">
    <location>
        <begin position="12"/>
        <end position="31"/>
    </location>
</feature>
<dbReference type="EMBL" id="BLAU01000001">
    <property type="protein sequence ID" value="GET21963.1"/>
    <property type="molecule type" value="Genomic_DNA"/>
</dbReference>
<gene>
    <name evidence="3" type="ORF">CLV93_10484</name>
    <name evidence="2" type="ORF">JCM18694_22090</name>
</gene>
<keyword evidence="1" id="KW-0812">Transmembrane</keyword>
<reference evidence="2 5" key="2">
    <citation type="submission" date="2019-10" db="EMBL/GenBank/DDBJ databases">
        <title>Prolixibacter strains distinguished by the presence of nitrate reductase genes were adept at nitrate-dependent anaerobic corrosion of metallic iron and carbon steel.</title>
        <authorList>
            <person name="Iino T."/>
            <person name="Shono N."/>
            <person name="Ito K."/>
            <person name="Nakamura R."/>
            <person name="Sueoka K."/>
            <person name="Harayama S."/>
            <person name="Ohkuma M."/>
        </authorList>
    </citation>
    <scope>NUCLEOTIDE SEQUENCE [LARGE SCALE GENOMIC DNA]</scope>
    <source>
        <strain evidence="2 5">MIC1-1</strain>
    </source>
</reference>
<dbReference type="EMBL" id="PYGC01000004">
    <property type="protein sequence ID" value="PSK83154.1"/>
    <property type="molecule type" value="Genomic_DNA"/>
</dbReference>
<keyword evidence="1" id="KW-0472">Membrane</keyword>
<keyword evidence="1" id="KW-1133">Transmembrane helix</keyword>
<evidence type="ECO:0000256" key="1">
    <source>
        <dbReference type="SAM" id="Phobius"/>
    </source>
</evidence>
<evidence type="ECO:0000313" key="3">
    <source>
        <dbReference type="EMBL" id="PSK83154.1"/>
    </source>
</evidence>